<feature type="transmembrane region" description="Helical" evidence="1">
    <location>
        <begin position="64"/>
        <end position="81"/>
    </location>
</feature>
<feature type="transmembrane region" description="Helical" evidence="1">
    <location>
        <begin position="24"/>
        <end position="44"/>
    </location>
</feature>
<sequence>MRNDEPPLKLPEHDLELGAKANRVLQMMCVVVFIACLGIAVFVFSTVPLDTRLSYSGRFGRNGIPMPFAMAVVPLVVFFTWRATRKPDAHHMGKGDRMIAYWIGVPMVLAFLYGHWILAESMLVDVGVLAG</sequence>
<evidence type="ECO:0000313" key="2">
    <source>
        <dbReference type="EMBL" id="CEA06746.1"/>
    </source>
</evidence>
<name>A0A078MPH0_9MICC</name>
<keyword evidence="1" id="KW-1133">Transmembrane helix</keyword>
<dbReference type="AlphaFoldDB" id="A0A078MPH0"/>
<dbReference type="EMBL" id="LN483070">
    <property type="protein sequence ID" value="CEA06746.1"/>
    <property type="molecule type" value="Genomic_DNA"/>
</dbReference>
<feature type="transmembrane region" description="Helical" evidence="1">
    <location>
        <begin position="101"/>
        <end position="119"/>
    </location>
</feature>
<protein>
    <submittedName>
        <fullName evidence="2">Uncharacterized protein</fullName>
    </submittedName>
</protein>
<organism evidence="2">
    <name type="scientific">Arthrobacter saudimassiliensis</name>
    <dbReference type="NCBI Taxonomy" id="1461584"/>
    <lineage>
        <taxon>Bacteria</taxon>
        <taxon>Bacillati</taxon>
        <taxon>Actinomycetota</taxon>
        <taxon>Actinomycetes</taxon>
        <taxon>Micrococcales</taxon>
        <taxon>Micrococcaceae</taxon>
        <taxon>Arthrobacter</taxon>
    </lineage>
</organism>
<reference evidence="2" key="1">
    <citation type="submission" date="2014-07" db="EMBL/GenBank/DDBJ databases">
        <authorList>
            <person name="Urmite Genomes Urmite Genomes"/>
        </authorList>
    </citation>
    <scope>NUCLEOTIDE SEQUENCE</scope>
    <source>
        <strain evidence="2">11W110_air</strain>
    </source>
</reference>
<keyword evidence="1" id="KW-0472">Membrane</keyword>
<keyword evidence="1" id="KW-0812">Transmembrane</keyword>
<evidence type="ECO:0000256" key="1">
    <source>
        <dbReference type="SAM" id="Phobius"/>
    </source>
</evidence>
<accession>A0A078MPH0</accession>
<gene>
    <name evidence="2" type="ORF">BN1051_00108</name>
</gene>
<dbReference type="PATRIC" id="fig|1461584.3.peg.103"/>
<proteinExistence type="predicted"/>